<dbReference type="PANTHER" id="PTHR34474:SF2">
    <property type="entry name" value="SIGNAL TRANSDUCTION PROTEIN TRAP"/>
    <property type="match status" value="1"/>
</dbReference>
<dbReference type="Gene3D" id="3.30.70.100">
    <property type="match status" value="1"/>
</dbReference>
<evidence type="ECO:0000313" key="3">
    <source>
        <dbReference type="Proteomes" id="UP001597327"/>
    </source>
</evidence>
<dbReference type="InterPro" id="IPR050404">
    <property type="entry name" value="Heme-degrading_MO"/>
</dbReference>
<comment type="caution">
    <text evidence="2">The sequence shown here is derived from an EMBL/GenBank/DDBJ whole genome shotgun (WGS) entry which is preliminary data.</text>
</comment>
<dbReference type="InterPro" id="IPR011008">
    <property type="entry name" value="Dimeric_a/b-barrel"/>
</dbReference>
<accession>A0ABW4JXW2</accession>
<dbReference type="PANTHER" id="PTHR34474">
    <property type="entry name" value="SIGNAL TRANSDUCTION PROTEIN TRAP"/>
    <property type="match status" value="1"/>
</dbReference>
<dbReference type="SUPFAM" id="SSF54909">
    <property type="entry name" value="Dimeric alpha+beta barrel"/>
    <property type="match status" value="1"/>
</dbReference>
<gene>
    <name evidence="2" type="ORF">ACFSC7_14710</name>
</gene>
<proteinExistence type="predicted"/>
<evidence type="ECO:0000313" key="2">
    <source>
        <dbReference type="EMBL" id="MFD1696775.1"/>
    </source>
</evidence>
<keyword evidence="2" id="KW-0503">Monooxygenase</keyword>
<dbReference type="EC" id="1.14.-.-" evidence="2"/>
<reference evidence="3" key="1">
    <citation type="journal article" date="2019" name="Int. J. Syst. Evol. Microbiol.">
        <title>The Global Catalogue of Microorganisms (GCM) 10K type strain sequencing project: providing services to taxonomists for standard genome sequencing and annotation.</title>
        <authorList>
            <consortium name="The Broad Institute Genomics Platform"/>
            <consortium name="The Broad Institute Genome Sequencing Center for Infectious Disease"/>
            <person name="Wu L."/>
            <person name="Ma J."/>
        </authorList>
    </citation>
    <scope>NUCLEOTIDE SEQUENCE [LARGE SCALE GENOMIC DNA]</scope>
    <source>
        <strain evidence="3">JCM 3369</strain>
    </source>
</reference>
<feature type="domain" description="ABM" evidence="1">
    <location>
        <begin position="2"/>
        <end position="102"/>
    </location>
</feature>
<dbReference type="GO" id="GO:0004497">
    <property type="term" value="F:monooxygenase activity"/>
    <property type="evidence" value="ECO:0007669"/>
    <property type="project" value="UniProtKB-KW"/>
</dbReference>
<dbReference type="InterPro" id="IPR007138">
    <property type="entry name" value="ABM_dom"/>
</dbReference>
<organism evidence="2 3">
    <name type="scientific">Roseibium aestuarii</name>
    <dbReference type="NCBI Taxonomy" id="2600299"/>
    <lineage>
        <taxon>Bacteria</taxon>
        <taxon>Pseudomonadati</taxon>
        <taxon>Pseudomonadota</taxon>
        <taxon>Alphaproteobacteria</taxon>
        <taxon>Hyphomicrobiales</taxon>
        <taxon>Stappiaceae</taxon>
        <taxon>Roseibium</taxon>
    </lineage>
</organism>
<keyword evidence="2" id="KW-0560">Oxidoreductase</keyword>
<dbReference type="Proteomes" id="UP001597327">
    <property type="component" value="Unassembled WGS sequence"/>
</dbReference>
<dbReference type="PROSITE" id="PS51725">
    <property type="entry name" value="ABM"/>
    <property type="match status" value="1"/>
</dbReference>
<name>A0ABW4JXW2_9HYPH</name>
<dbReference type="EMBL" id="JBHUFA010000004">
    <property type="protein sequence ID" value="MFD1696775.1"/>
    <property type="molecule type" value="Genomic_DNA"/>
</dbReference>
<protein>
    <submittedName>
        <fullName evidence="2">Antibiotic biosynthesis monooxygenase family protein</fullName>
        <ecNumber evidence="2">1.14.-.-</ecNumber>
    </submittedName>
</protein>
<evidence type="ECO:0000259" key="1">
    <source>
        <dbReference type="PROSITE" id="PS51725"/>
    </source>
</evidence>
<keyword evidence="3" id="KW-1185">Reference proteome</keyword>
<sequence length="104" mass="11859">MFVAMNRFRVNKGQEEAFEAVWRNRDSQLSELEGFKTFHLLKGPEAENGETVLYASHTIWETKDNFIAWTKSEQFRNAHKNAGTSKGLYAGPPQFEGFESVVGD</sequence>
<dbReference type="Pfam" id="PF03992">
    <property type="entry name" value="ABM"/>
    <property type="match status" value="1"/>
</dbReference>
<dbReference type="RefSeq" id="WP_149893058.1">
    <property type="nucleotide sequence ID" value="NZ_JBHUFA010000004.1"/>
</dbReference>